<dbReference type="GO" id="GO:0005789">
    <property type="term" value="C:endoplasmic reticulum membrane"/>
    <property type="evidence" value="ECO:0007669"/>
    <property type="project" value="UniProtKB-SubCell"/>
</dbReference>
<name>A0AAQ4DYB5_AMBAM</name>
<dbReference type="SUPFAM" id="SSF48264">
    <property type="entry name" value="Cytochrome P450"/>
    <property type="match status" value="1"/>
</dbReference>
<evidence type="ECO:0000256" key="9">
    <source>
        <dbReference type="PIRSR" id="PIRSR602403-1"/>
    </source>
</evidence>
<proteinExistence type="inferred from homology"/>
<evidence type="ECO:0000256" key="2">
    <source>
        <dbReference type="ARBA" id="ARBA00010617"/>
    </source>
</evidence>
<evidence type="ECO:0000313" key="12">
    <source>
        <dbReference type="EMBL" id="KAK8767455.1"/>
    </source>
</evidence>
<evidence type="ECO:0000256" key="6">
    <source>
        <dbReference type="ARBA" id="ARBA00023004"/>
    </source>
</evidence>
<dbReference type="InterPro" id="IPR017972">
    <property type="entry name" value="Cyt_P450_CS"/>
</dbReference>
<dbReference type="CDD" id="cd11055">
    <property type="entry name" value="CYP3A-like"/>
    <property type="match status" value="1"/>
</dbReference>
<dbReference type="InterPro" id="IPR001128">
    <property type="entry name" value="Cyt_P450"/>
</dbReference>
<evidence type="ECO:0000256" key="3">
    <source>
        <dbReference type="ARBA" id="ARBA00022617"/>
    </source>
</evidence>
<evidence type="ECO:0000256" key="11">
    <source>
        <dbReference type="SAM" id="MobiDB-lite"/>
    </source>
</evidence>
<protein>
    <recommendedName>
        <fullName evidence="14">Cytochrome</fullName>
    </recommendedName>
</protein>
<dbReference type="PANTHER" id="PTHR24302:SF15">
    <property type="entry name" value="FATTY-ACID PEROXYGENASE"/>
    <property type="match status" value="1"/>
</dbReference>
<dbReference type="InterPro" id="IPR036396">
    <property type="entry name" value="Cyt_P450_sf"/>
</dbReference>
<keyword evidence="6 9" id="KW-0408">Iron</keyword>
<dbReference type="Proteomes" id="UP001321473">
    <property type="component" value="Unassembled WGS sequence"/>
</dbReference>
<comment type="caution">
    <text evidence="12">The sequence shown here is derived from an EMBL/GenBank/DDBJ whole genome shotgun (WGS) entry which is preliminary data.</text>
</comment>
<organism evidence="12 13">
    <name type="scientific">Amblyomma americanum</name>
    <name type="common">Lone star tick</name>
    <dbReference type="NCBI Taxonomy" id="6943"/>
    <lineage>
        <taxon>Eukaryota</taxon>
        <taxon>Metazoa</taxon>
        <taxon>Ecdysozoa</taxon>
        <taxon>Arthropoda</taxon>
        <taxon>Chelicerata</taxon>
        <taxon>Arachnida</taxon>
        <taxon>Acari</taxon>
        <taxon>Parasitiformes</taxon>
        <taxon>Ixodida</taxon>
        <taxon>Ixodoidea</taxon>
        <taxon>Ixodidae</taxon>
        <taxon>Amblyomminae</taxon>
        <taxon>Amblyomma</taxon>
    </lineage>
</organism>
<dbReference type="PRINTS" id="PR00385">
    <property type="entry name" value="P450"/>
</dbReference>
<dbReference type="PANTHER" id="PTHR24302">
    <property type="entry name" value="CYTOCHROME P450 FAMILY 3"/>
    <property type="match status" value="1"/>
</dbReference>
<dbReference type="GO" id="GO:0020037">
    <property type="term" value="F:heme binding"/>
    <property type="evidence" value="ECO:0007669"/>
    <property type="project" value="InterPro"/>
</dbReference>
<keyword evidence="7 10" id="KW-0503">Monooxygenase</keyword>
<evidence type="ECO:0000256" key="10">
    <source>
        <dbReference type="RuleBase" id="RU000461"/>
    </source>
</evidence>
<dbReference type="PRINTS" id="PR00465">
    <property type="entry name" value="EP450IV"/>
</dbReference>
<dbReference type="InterPro" id="IPR050705">
    <property type="entry name" value="Cytochrome_P450_3A"/>
</dbReference>
<keyword evidence="4 9" id="KW-0479">Metal-binding</keyword>
<evidence type="ECO:0000256" key="1">
    <source>
        <dbReference type="ARBA" id="ARBA00003690"/>
    </source>
</evidence>
<evidence type="ECO:0008006" key="14">
    <source>
        <dbReference type="Google" id="ProtNLM"/>
    </source>
</evidence>
<dbReference type="EMBL" id="JARKHS020025451">
    <property type="protein sequence ID" value="KAK8767455.1"/>
    <property type="molecule type" value="Genomic_DNA"/>
</dbReference>
<dbReference type="GO" id="GO:0005506">
    <property type="term" value="F:iron ion binding"/>
    <property type="evidence" value="ECO:0007669"/>
    <property type="project" value="InterPro"/>
</dbReference>
<evidence type="ECO:0000256" key="5">
    <source>
        <dbReference type="ARBA" id="ARBA00023002"/>
    </source>
</evidence>
<dbReference type="Gene3D" id="1.10.630.10">
    <property type="entry name" value="Cytochrome P450"/>
    <property type="match status" value="1"/>
</dbReference>
<dbReference type="GO" id="GO:0016705">
    <property type="term" value="F:oxidoreductase activity, acting on paired donors, with incorporation or reduction of molecular oxygen"/>
    <property type="evidence" value="ECO:0007669"/>
    <property type="project" value="InterPro"/>
</dbReference>
<evidence type="ECO:0000313" key="13">
    <source>
        <dbReference type="Proteomes" id="UP001321473"/>
    </source>
</evidence>
<feature type="region of interest" description="Disordered" evidence="11">
    <location>
        <begin position="274"/>
        <end position="297"/>
    </location>
</feature>
<sequence length="517" mass="58731">MVVHLGWPEWIVTAVTACVLFHLYASRKRNYWKIQNVSSEPFSVFFGSTFKLFFTPLHEMDAARYKKYGTLFGVFEMGKAILFVADPKLVKDVLVKNFKSLPNRRTFSFNEPLLDNMMSMAPVEIWQKVRPAANPAFSIGKLRKMNSLIEDCALVTTEHLKSAASRQEDIDVKQFFWDYMLDVTARSAFATKLDSHSEKENEFVMRSRQLLSKGVTPRLLLILIFPTFAKKIGLSPFTPGVLQFFKKVLRSIIKNKENEQDENFFRLIMGSQEETGGISPESSPEKDNPLFNLNSGTTGDTFSGTKLTEEEAMAQCILFFLAGQEKGASVIAHTLYLLAIHPDVQEKLRKEVDECFAAHGDRPGFDEVNRLKYLHGVVSEALRMYPPISRLERSPCQDFILGDTGIKVKKNDIVAVPVYALHHDPQYFPDPLTFNPERFSEQNMASIDPYTYLPFGAGPRSCIAMRFALHTVKVSVLHTIRNVQLVRTEKTKVPLEFPNGFGHIIAKDVILGVRKRE</sequence>
<evidence type="ECO:0000256" key="8">
    <source>
        <dbReference type="ARBA" id="ARBA00043906"/>
    </source>
</evidence>
<reference evidence="12 13" key="1">
    <citation type="journal article" date="2023" name="Arcadia Sci">
        <title>De novo assembly of a long-read Amblyomma americanum tick genome.</title>
        <authorList>
            <person name="Chou S."/>
            <person name="Poskanzer K.E."/>
            <person name="Rollins M."/>
            <person name="Thuy-Boun P.S."/>
        </authorList>
    </citation>
    <scope>NUCLEOTIDE SEQUENCE [LARGE SCALE GENOMIC DNA]</scope>
    <source>
        <strain evidence="12">F_SG_1</strain>
        <tissue evidence="12">Salivary glands</tissue>
    </source>
</reference>
<dbReference type="Pfam" id="PF00067">
    <property type="entry name" value="p450"/>
    <property type="match status" value="1"/>
</dbReference>
<dbReference type="InterPro" id="IPR002403">
    <property type="entry name" value="Cyt_P450_E_grp-IV"/>
</dbReference>
<comment type="function">
    <text evidence="8">Cytochromes P450 are a group of heme-thiolate monooxygenases. They oxidize a variety of structurally unrelated compounds, including steroids, fatty acids, and xenobiotics.</text>
</comment>
<keyword evidence="13" id="KW-1185">Reference proteome</keyword>
<evidence type="ECO:0000256" key="7">
    <source>
        <dbReference type="ARBA" id="ARBA00023033"/>
    </source>
</evidence>
<gene>
    <name evidence="12" type="ORF">V5799_005763</name>
</gene>
<comment type="cofactor">
    <cofactor evidence="9">
        <name>heme</name>
        <dbReference type="ChEBI" id="CHEBI:30413"/>
    </cofactor>
</comment>
<evidence type="ECO:0000256" key="4">
    <source>
        <dbReference type="ARBA" id="ARBA00022723"/>
    </source>
</evidence>
<keyword evidence="5 10" id="KW-0560">Oxidoreductase</keyword>
<accession>A0AAQ4DYB5</accession>
<dbReference type="GO" id="GO:0008395">
    <property type="term" value="F:steroid hydroxylase activity"/>
    <property type="evidence" value="ECO:0007669"/>
    <property type="project" value="TreeGrafter"/>
</dbReference>
<comment type="function">
    <text evidence="1">May be involved in the metabolism of insect hormones and in the breakdown of synthetic insecticides.</text>
</comment>
<dbReference type="PROSITE" id="PS00086">
    <property type="entry name" value="CYTOCHROME_P450"/>
    <property type="match status" value="1"/>
</dbReference>
<feature type="binding site" description="axial binding residue" evidence="9">
    <location>
        <position position="462"/>
    </location>
    <ligand>
        <name>heme</name>
        <dbReference type="ChEBI" id="CHEBI:30413"/>
    </ligand>
    <ligandPart>
        <name>Fe</name>
        <dbReference type="ChEBI" id="CHEBI:18248"/>
    </ligandPart>
</feature>
<keyword evidence="3 9" id="KW-0349">Heme</keyword>
<comment type="similarity">
    <text evidence="2 10">Belongs to the cytochrome P450 family.</text>
</comment>
<dbReference type="AlphaFoldDB" id="A0AAQ4DYB5"/>